<gene>
    <name evidence="2" type="ORF">ET989_10435</name>
</gene>
<organism evidence="2 3">
    <name type="scientific">Propioniciclava sinopodophylli</name>
    <dbReference type="NCBI Taxonomy" id="1837344"/>
    <lineage>
        <taxon>Bacteria</taxon>
        <taxon>Bacillati</taxon>
        <taxon>Actinomycetota</taxon>
        <taxon>Actinomycetes</taxon>
        <taxon>Propionibacteriales</taxon>
        <taxon>Propionibacteriaceae</taxon>
        <taxon>Propioniciclava</taxon>
    </lineage>
</organism>
<dbReference type="SUPFAM" id="SSF53254">
    <property type="entry name" value="Phosphoglycerate mutase-like"/>
    <property type="match status" value="1"/>
</dbReference>
<dbReference type="InterPro" id="IPR013078">
    <property type="entry name" value="His_Pase_superF_clade-1"/>
</dbReference>
<comment type="caution">
    <text evidence="2">The sequence shown here is derived from an EMBL/GenBank/DDBJ whole genome shotgun (WGS) entry which is preliminary data.</text>
</comment>
<dbReference type="OrthoDB" id="9810154at2"/>
<accession>A0A4V2JSC0</accession>
<keyword evidence="3" id="KW-1185">Reference proteome</keyword>
<evidence type="ECO:0008006" key="4">
    <source>
        <dbReference type="Google" id="ProtNLM"/>
    </source>
</evidence>
<keyword evidence="1" id="KW-0378">Hydrolase</keyword>
<dbReference type="InterPro" id="IPR029033">
    <property type="entry name" value="His_PPase_superfam"/>
</dbReference>
<name>A0A4V2JSC0_9ACTN</name>
<dbReference type="RefSeq" id="WP_131168674.1">
    <property type="nucleotide sequence ID" value="NZ_SDMQ01000010.1"/>
</dbReference>
<evidence type="ECO:0000256" key="1">
    <source>
        <dbReference type="ARBA" id="ARBA00022801"/>
    </source>
</evidence>
<dbReference type="Gene3D" id="3.40.50.1240">
    <property type="entry name" value="Phosphoglycerate mutase-like"/>
    <property type="match status" value="1"/>
</dbReference>
<dbReference type="AlphaFoldDB" id="A0A4V2JSC0"/>
<dbReference type="InterPro" id="IPR051021">
    <property type="entry name" value="Mito_Ser/Thr_phosphatase"/>
</dbReference>
<dbReference type="EMBL" id="SDMQ01000010">
    <property type="protein sequence ID" value="TBT83730.1"/>
    <property type="molecule type" value="Genomic_DNA"/>
</dbReference>
<reference evidence="2 3" key="1">
    <citation type="submission" date="2019-01" db="EMBL/GenBank/DDBJ databases">
        <title>Lactibacter flavus gen. nov., sp. nov., a novel bacterium of the family Propionibacteriaceae isolated from raw milk and dairy products.</title>
        <authorList>
            <person name="Huptas C."/>
            <person name="Wenning M."/>
            <person name="Breitenwieser F."/>
            <person name="Doll E."/>
            <person name="Von Neubeck M."/>
            <person name="Busse H.-J."/>
            <person name="Scherer S."/>
        </authorList>
    </citation>
    <scope>NUCLEOTIDE SEQUENCE [LARGE SCALE GENOMIC DNA]</scope>
    <source>
        <strain evidence="2 3">KCTC 33808</strain>
    </source>
</reference>
<dbReference type="GO" id="GO:0016787">
    <property type="term" value="F:hydrolase activity"/>
    <property type="evidence" value="ECO:0007669"/>
    <property type="project" value="UniProtKB-KW"/>
</dbReference>
<dbReference type="Pfam" id="PF00300">
    <property type="entry name" value="His_Phos_1"/>
    <property type="match status" value="1"/>
</dbReference>
<dbReference type="Proteomes" id="UP000292373">
    <property type="component" value="Unassembled WGS sequence"/>
</dbReference>
<dbReference type="PANTHER" id="PTHR20935">
    <property type="entry name" value="PHOSPHOGLYCERATE MUTASE-RELATED"/>
    <property type="match status" value="1"/>
</dbReference>
<protein>
    <recommendedName>
        <fullName evidence="4">Histidine phosphatase family protein</fullName>
    </recommendedName>
</protein>
<dbReference type="SMART" id="SM00855">
    <property type="entry name" value="PGAM"/>
    <property type="match status" value="1"/>
</dbReference>
<sequence length="159" mass="16787">MKRLYLIRHAEAEFMGRGRGDHGRVLTDEGHAQARHLGELLADAHITVVLHSTADRATQTAQGMGLSADLRPVEELYNAGTMGLLSVVADLEDAVEVAALVAHAPGVPALVDELAGPDPDPHAAASVLHHYPTATVAGIEFSGSWADLDGSRLFWAARG</sequence>
<dbReference type="CDD" id="cd07067">
    <property type="entry name" value="HP_PGM_like"/>
    <property type="match status" value="1"/>
</dbReference>
<proteinExistence type="predicted"/>
<evidence type="ECO:0000313" key="3">
    <source>
        <dbReference type="Proteomes" id="UP000292373"/>
    </source>
</evidence>
<evidence type="ECO:0000313" key="2">
    <source>
        <dbReference type="EMBL" id="TBT83730.1"/>
    </source>
</evidence>